<keyword evidence="1" id="KW-1133">Transmembrane helix</keyword>
<reference evidence="2 3" key="1">
    <citation type="journal article" date="2019" name="Int. J. Syst. Evol. Microbiol.">
        <title>Anaerobacillus alkaliphilus sp. nov., a novel alkaliphilic and moderately halophilic bacterium.</title>
        <authorList>
            <person name="Borsodi A.K."/>
            <person name="Aszalos J.M."/>
            <person name="Bihari P."/>
            <person name="Nagy I."/>
            <person name="Schumann P."/>
            <person name="Sproer C."/>
            <person name="Kovacs A.L."/>
            <person name="Boka K."/>
            <person name="Dobosy P."/>
            <person name="Ovari M."/>
            <person name="Szili-Kovacs T."/>
            <person name="Toth E."/>
        </authorList>
    </citation>
    <scope>NUCLEOTIDE SEQUENCE [LARGE SCALE GENOMIC DNA]</scope>
    <source>
        <strain evidence="2 3">B16-10</strain>
    </source>
</reference>
<feature type="transmembrane region" description="Helical" evidence="1">
    <location>
        <begin position="157"/>
        <end position="178"/>
    </location>
</feature>
<name>A0A4Q0VSH1_9BACI</name>
<feature type="transmembrane region" description="Helical" evidence="1">
    <location>
        <begin position="76"/>
        <end position="97"/>
    </location>
</feature>
<keyword evidence="3" id="KW-1185">Reference proteome</keyword>
<evidence type="ECO:0000256" key="1">
    <source>
        <dbReference type="SAM" id="Phobius"/>
    </source>
</evidence>
<protein>
    <submittedName>
        <fullName evidence="2">Uncharacterized protein</fullName>
    </submittedName>
</protein>
<dbReference type="EMBL" id="QOUX01000039">
    <property type="protein sequence ID" value="RXJ00257.1"/>
    <property type="molecule type" value="Genomic_DNA"/>
</dbReference>
<proteinExistence type="predicted"/>
<organism evidence="2 3">
    <name type="scientific">Anaerobacillus alkaliphilus</name>
    <dbReference type="NCBI Taxonomy" id="1548597"/>
    <lineage>
        <taxon>Bacteria</taxon>
        <taxon>Bacillati</taxon>
        <taxon>Bacillota</taxon>
        <taxon>Bacilli</taxon>
        <taxon>Bacillales</taxon>
        <taxon>Bacillaceae</taxon>
        <taxon>Anaerobacillus</taxon>
    </lineage>
</organism>
<keyword evidence="1" id="KW-0472">Membrane</keyword>
<feature type="transmembrane region" description="Helical" evidence="1">
    <location>
        <begin position="199"/>
        <end position="217"/>
    </location>
</feature>
<gene>
    <name evidence="2" type="ORF">DS745_12035</name>
</gene>
<accession>A0A4Q0VSH1</accession>
<dbReference type="OrthoDB" id="2942986at2"/>
<dbReference type="Proteomes" id="UP000290649">
    <property type="component" value="Unassembled WGS sequence"/>
</dbReference>
<feature type="transmembrane region" description="Helical" evidence="1">
    <location>
        <begin position="34"/>
        <end position="55"/>
    </location>
</feature>
<feature type="transmembrane region" description="Helical" evidence="1">
    <location>
        <begin position="128"/>
        <end position="145"/>
    </location>
</feature>
<sequence>MNLKRKKHLLPYALLLIIHSVLLFYTFYKNKDRKRLFILLVSNIGLAYFFEYFVVNLFNGYSYKPGVFKNNYIDKIMGAILSQAIYVPFTALFITAFRLGWKYKLVTVIYFGVVEAFYVRLGIYTHMWWRTIYTVFLLPIYFFISDKWYEQLKKGNPAIQFFSLYHFIVVTCVNVLFIKAVRNKVKFGRGYFHSWREHFILVPLYSMVIALFSAWQLKDSKGYNIGKVMGFQLIIDNVLERGSWLKVNGEHKLNHYLSQLTMSILSIFYRDLVYKNKANS</sequence>
<comment type="caution">
    <text evidence="2">The sequence shown here is derived from an EMBL/GenBank/DDBJ whole genome shotgun (WGS) entry which is preliminary data.</text>
</comment>
<keyword evidence="1" id="KW-0812">Transmembrane</keyword>
<dbReference type="RefSeq" id="WP_129078478.1">
    <property type="nucleotide sequence ID" value="NZ_QOUX01000039.1"/>
</dbReference>
<evidence type="ECO:0000313" key="2">
    <source>
        <dbReference type="EMBL" id="RXJ00257.1"/>
    </source>
</evidence>
<feature type="transmembrane region" description="Helical" evidence="1">
    <location>
        <begin position="9"/>
        <end position="28"/>
    </location>
</feature>
<dbReference type="AlphaFoldDB" id="A0A4Q0VSH1"/>
<evidence type="ECO:0000313" key="3">
    <source>
        <dbReference type="Proteomes" id="UP000290649"/>
    </source>
</evidence>